<feature type="domain" description="HotDog ACOT-type" evidence="4">
    <location>
        <begin position="1"/>
        <end position="108"/>
    </location>
</feature>
<dbReference type="PANTHER" id="PTHR11049:SF31">
    <property type="entry name" value="HOTDOG ACOT-TYPE DOMAIN-CONTAINING PROTEIN"/>
    <property type="match status" value="1"/>
</dbReference>
<dbReference type="InterPro" id="IPR033120">
    <property type="entry name" value="HOTDOG_ACOT"/>
</dbReference>
<evidence type="ECO:0000256" key="3">
    <source>
        <dbReference type="PROSITE-ProRule" id="PRU01106"/>
    </source>
</evidence>
<gene>
    <name evidence="5" type="ORF">GCM10007100_17640</name>
</gene>
<evidence type="ECO:0000256" key="2">
    <source>
        <dbReference type="ARBA" id="ARBA00022801"/>
    </source>
</evidence>
<reference evidence="5" key="1">
    <citation type="journal article" date="2014" name="Int. J. Syst. Evol. Microbiol.">
        <title>Complete genome sequence of Corynebacterium casei LMG S-19264T (=DSM 44701T), isolated from a smear-ripened cheese.</title>
        <authorList>
            <consortium name="US DOE Joint Genome Institute (JGI-PGF)"/>
            <person name="Walter F."/>
            <person name="Albersmeier A."/>
            <person name="Kalinowski J."/>
            <person name="Ruckert C."/>
        </authorList>
    </citation>
    <scope>NUCLEOTIDE SEQUENCE</scope>
    <source>
        <strain evidence="5">KCTC 12988</strain>
    </source>
</reference>
<dbReference type="GO" id="GO:0005829">
    <property type="term" value="C:cytosol"/>
    <property type="evidence" value="ECO:0007669"/>
    <property type="project" value="TreeGrafter"/>
</dbReference>
<dbReference type="Proteomes" id="UP000644507">
    <property type="component" value="Unassembled WGS sequence"/>
</dbReference>
<keyword evidence="6" id="KW-1185">Reference proteome</keyword>
<dbReference type="PROSITE" id="PS51770">
    <property type="entry name" value="HOTDOG_ACOT"/>
    <property type="match status" value="1"/>
</dbReference>
<evidence type="ECO:0000259" key="4">
    <source>
        <dbReference type="PROSITE" id="PS51770"/>
    </source>
</evidence>
<dbReference type="SUPFAM" id="SSF54637">
    <property type="entry name" value="Thioesterase/thiol ester dehydrase-isomerase"/>
    <property type="match status" value="1"/>
</dbReference>
<comment type="caution">
    <text evidence="5">The sequence shown here is derived from an EMBL/GenBank/DDBJ whole genome shotgun (WGS) entry which is preliminary data.</text>
</comment>
<accession>A0A918WJK9</accession>
<evidence type="ECO:0000313" key="5">
    <source>
        <dbReference type="EMBL" id="GHC51838.1"/>
    </source>
</evidence>
<dbReference type="GO" id="GO:0006637">
    <property type="term" value="P:acyl-CoA metabolic process"/>
    <property type="evidence" value="ECO:0007669"/>
    <property type="project" value="TreeGrafter"/>
</dbReference>
<evidence type="ECO:0000313" key="6">
    <source>
        <dbReference type="Proteomes" id="UP000644507"/>
    </source>
</evidence>
<dbReference type="RefSeq" id="WP_189569566.1">
    <property type="nucleotide sequence ID" value="NZ_BMXI01000006.1"/>
</dbReference>
<organism evidence="5 6">
    <name type="scientific">Roseibacillus persicicus</name>
    <dbReference type="NCBI Taxonomy" id="454148"/>
    <lineage>
        <taxon>Bacteria</taxon>
        <taxon>Pseudomonadati</taxon>
        <taxon>Verrucomicrobiota</taxon>
        <taxon>Verrucomicrobiia</taxon>
        <taxon>Verrucomicrobiales</taxon>
        <taxon>Verrucomicrobiaceae</taxon>
        <taxon>Roseibacillus</taxon>
    </lineage>
</organism>
<dbReference type="PANTHER" id="PTHR11049">
    <property type="entry name" value="ACYL COENZYME A THIOESTER HYDROLASE"/>
    <property type="match status" value="1"/>
</dbReference>
<dbReference type="EMBL" id="BMXI01000006">
    <property type="protein sequence ID" value="GHC51838.1"/>
    <property type="molecule type" value="Genomic_DNA"/>
</dbReference>
<dbReference type="InterPro" id="IPR006683">
    <property type="entry name" value="Thioestr_dom"/>
</dbReference>
<reference evidence="5" key="2">
    <citation type="submission" date="2020-09" db="EMBL/GenBank/DDBJ databases">
        <authorList>
            <person name="Sun Q."/>
            <person name="Kim S."/>
        </authorList>
    </citation>
    <scope>NUCLEOTIDE SEQUENCE</scope>
    <source>
        <strain evidence="5">KCTC 12988</strain>
    </source>
</reference>
<dbReference type="GO" id="GO:0009062">
    <property type="term" value="P:fatty acid catabolic process"/>
    <property type="evidence" value="ECO:0007669"/>
    <property type="project" value="TreeGrafter"/>
</dbReference>
<name>A0A918WJK9_9BACT</name>
<dbReference type="Gene3D" id="3.10.129.10">
    <property type="entry name" value="Hotdog Thioesterase"/>
    <property type="match status" value="1"/>
</dbReference>
<dbReference type="CDD" id="cd03442">
    <property type="entry name" value="BFIT_BACH"/>
    <property type="match status" value="1"/>
</dbReference>
<dbReference type="Pfam" id="PF03061">
    <property type="entry name" value="4HBT"/>
    <property type="match status" value="1"/>
</dbReference>
<dbReference type="InterPro" id="IPR040170">
    <property type="entry name" value="Cytosol_ACT"/>
</dbReference>
<comment type="similarity">
    <text evidence="1">Belongs to the acyl coenzyme A hydrolase family.</text>
</comment>
<sequence length="117" mass="13103">MKTHRLVLPEDLNQFGFLFGGRLLSWVDEASWIAASLDYPNCQFVTIGMEAVSFKHSVREGTILAIESERVREGRTSATYQVKVTRGRESEGAVIFSTHVSFVNVDDDGQKQALKHS</sequence>
<dbReference type="GO" id="GO:0052816">
    <property type="term" value="F:long-chain fatty acyl-CoA hydrolase activity"/>
    <property type="evidence" value="ECO:0007669"/>
    <property type="project" value="TreeGrafter"/>
</dbReference>
<proteinExistence type="inferred from homology"/>
<protein>
    <submittedName>
        <fullName evidence="5">Acyl-CoA thioesterase</fullName>
    </submittedName>
</protein>
<keyword evidence="2 3" id="KW-0378">Hydrolase</keyword>
<evidence type="ECO:0000256" key="1">
    <source>
        <dbReference type="ARBA" id="ARBA00010458"/>
    </source>
</evidence>
<dbReference type="InterPro" id="IPR029069">
    <property type="entry name" value="HotDog_dom_sf"/>
</dbReference>
<dbReference type="AlphaFoldDB" id="A0A918WJK9"/>